<accession>A0A150IHT4</accession>
<dbReference type="Gene3D" id="1.20.120.330">
    <property type="entry name" value="Nucleotidyltransferases domain 2"/>
    <property type="match status" value="1"/>
</dbReference>
<evidence type="ECO:0000259" key="1">
    <source>
        <dbReference type="Pfam" id="PF05168"/>
    </source>
</evidence>
<dbReference type="Pfam" id="PF05168">
    <property type="entry name" value="HEPN"/>
    <property type="match status" value="1"/>
</dbReference>
<reference evidence="2 3" key="1">
    <citation type="journal article" date="2016" name="ISME J.">
        <title>Chasing the elusive Euryarchaeota class WSA2: genomes reveal a uniquely fastidious methyl-reducing methanogen.</title>
        <authorList>
            <person name="Nobu M.K."/>
            <person name="Narihiro T."/>
            <person name="Kuroda K."/>
            <person name="Mei R."/>
            <person name="Liu W.T."/>
        </authorList>
    </citation>
    <scope>NUCLEOTIDE SEQUENCE [LARGE SCALE GENOMIC DNA]</scope>
    <source>
        <strain evidence="2">U1lsi0528_Bin055</strain>
    </source>
</reference>
<dbReference type="EMBL" id="LNGC01000271">
    <property type="protein sequence ID" value="KYC44546.1"/>
    <property type="molecule type" value="Genomic_DNA"/>
</dbReference>
<organism evidence="2 3">
    <name type="scientific">Candidatus Methanofastidiosum methylothiophilum</name>
    <dbReference type="NCBI Taxonomy" id="1705564"/>
    <lineage>
        <taxon>Archaea</taxon>
        <taxon>Methanobacteriati</taxon>
        <taxon>Methanobacteriota</taxon>
        <taxon>Stenosarchaea group</taxon>
        <taxon>Candidatus Methanofastidiosia</taxon>
        <taxon>Candidatus Methanofastidiosales</taxon>
        <taxon>Candidatus Methanofastidiosaceae</taxon>
        <taxon>Candidatus Methanofastidiosum</taxon>
    </lineage>
</organism>
<gene>
    <name evidence="2" type="ORF">AMQ22_02291</name>
</gene>
<name>A0A150IHT4_9EURY</name>
<evidence type="ECO:0000313" key="2">
    <source>
        <dbReference type="EMBL" id="KYC44546.1"/>
    </source>
</evidence>
<sequence length="115" mass="13279">MSFDPQLLLDLADKLCNDTNYHDESKYRTSISRAYYAAYLTARDNLESTGVSFSKTTTVHKEVIEKLRKKNRLAGNMLFNLRKERNNADYELDIEIKKGIAISCLKSSRIIIEKL</sequence>
<evidence type="ECO:0000313" key="3">
    <source>
        <dbReference type="Proteomes" id="UP000075398"/>
    </source>
</evidence>
<dbReference type="AlphaFoldDB" id="A0A150IHT4"/>
<dbReference type="Proteomes" id="UP000075398">
    <property type="component" value="Unassembled WGS sequence"/>
</dbReference>
<protein>
    <recommendedName>
        <fullName evidence="1">HEPN domain-containing protein</fullName>
    </recommendedName>
</protein>
<feature type="domain" description="HEPN" evidence="1">
    <location>
        <begin position="23"/>
        <end position="113"/>
    </location>
</feature>
<proteinExistence type="predicted"/>
<dbReference type="InterPro" id="IPR007842">
    <property type="entry name" value="HEPN_dom"/>
</dbReference>
<comment type="caution">
    <text evidence="2">The sequence shown here is derived from an EMBL/GenBank/DDBJ whole genome shotgun (WGS) entry which is preliminary data.</text>
</comment>